<dbReference type="VEuPathDB" id="ToxoDB:ENH_00029530"/>
<sequence length="164" mass="18831">MQKSKPAHRFEEDRDKVRFFKQRAKRARYDLSRFEPAIREIMEKSIQGTLHRGLYPFVDEPSGRSAVEEPVRAKRETSVIGRSTEWTWDSALPEVVQKPQSSVNALEKSKKRLVVFVLGGILQSEMRCAYEVSKELNCEIFIGGTSILTPSQVLKQLKEQSSMN</sequence>
<evidence type="ECO:0000256" key="1">
    <source>
        <dbReference type="ARBA" id="ARBA00009884"/>
    </source>
</evidence>
<dbReference type="AlphaFoldDB" id="U6MX22"/>
<reference evidence="2" key="1">
    <citation type="submission" date="2013-10" db="EMBL/GenBank/DDBJ databases">
        <title>Genomic analysis of the causative agents of coccidiosis in chickens.</title>
        <authorList>
            <person name="Reid A.J."/>
            <person name="Blake D."/>
            <person name="Billington K."/>
            <person name="Browne H."/>
            <person name="Dunn M."/>
            <person name="Hung S."/>
            <person name="Kawahara F."/>
            <person name="Miranda-Saavedra D."/>
            <person name="Mourier T."/>
            <person name="Nagra H."/>
            <person name="Otto T.D."/>
            <person name="Rawlings N."/>
            <person name="Sanchez A."/>
            <person name="Sanders M."/>
            <person name="Subramaniam C."/>
            <person name="Tay Y."/>
            <person name="Dear P."/>
            <person name="Doerig C."/>
            <person name="Gruber A."/>
            <person name="Parkinson J."/>
            <person name="Shirley M."/>
            <person name="Wan K.L."/>
            <person name="Berriman M."/>
            <person name="Tomley F."/>
            <person name="Pain A."/>
        </authorList>
    </citation>
    <scope>NUCLEOTIDE SEQUENCE [LARGE SCALE GENOMIC DNA]</scope>
    <source>
        <strain evidence="2">Houghton</strain>
    </source>
</reference>
<evidence type="ECO:0008006" key="4">
    <source>
        <dbReference type="Google" id="ProtNLM"/>
    </source>
</evidence>
<keyword evidence="3" id="KW-1185">Reference proteome</keyword>
<protein>
    <recommendedName>
        <fullName evidence="4">Syntaxin binding protein</fullName>
    </recommendedName>
</protein>
<reference evidence="2" key="2">
    <citation type="submission" date="2013-10" db="EMBL/GenBank/DDBJ databases">
        <authorList>
            <person name="Aslett M."/>
        </authorList>
    </citation>
    <scope>NUCLEOTIDE SEQUENCE [LARGE SCALE GENOMIC DNA]</scope>
    <source>
        <strain evidence="2">Houghton</strain>
    </source>
</reference>
<dbReference type="InterPro" id="IPR027482">
    <property type="entry name" value="Sec1-like_dom2"/>
</dbReference>
<gene>
    <name evidence="2" type="ORF">ENH_00029530</name>
</gene>
<name>U6MX22_9EIME</name>
<accession>U6MX22</accession>
<comment type="similarity">
    <text evidence="1">Belongs to the STXBP/unc-18/SEC1 family.</text>
</comment>
<dbReference type="OrthoDB" id="2228at2759"/>
<dbReference type="Gene3D" id="3.40.50.1910">
    <property type="match status" value="1"/>
</dbReference>
<dbReference type="EMBL" id="HG723991">
    <property type="protein sequence ID" value="CDJ67019.1"/>
    <property type="molecule type" value="Genomic_DNA"/>
</dbReference>
<organism evidence="2 3">
    <name type="scientific">Eimeria necatrix</name>
    <dbReference type="NCBI Taxonomy" id="51315"/>
    <lineage>
        <taxon>Eukaryota</taxon>
        <taxon>Sar</taxon>
        <taxon>Alveolata</taxon>
        <taxon>Apicomplexa</taxon>
        <taxon>Conoidasida</taxon>
        <taxon>Coccidia</taxon>
        <taxon>Eucoccidiorida</taxon>
        <taxon>Eimeriorina</taxon>
        <taxon>Eimeriidae</taxon>
        <taxon>Eimeria</taxon>
    </lineage>
</organism>
<dbReference type="InterPro" id="IPR001619">
    <property type="entry name" value="Sec1-like"/>
</dbReference>
<evidence type="ECO:0000313" key="3">
    <source>
        <dbReference type="Proteomes" id="UP000030754"/>
    </source>
</evidence>
<dbReference type="SUPFAM" id="SSF56815">
    <property type="entry name" value="Sec1/munc18-like (SM) proteins"/>
    <property type="match status" value="1"/>
</dbReference>
<dbReference type="Proteomes" id="UP000030754">
    <property type="component" value="Unassembled WGS sequence"/>
</dbReference>
<evidence type="ECO:0000313" key="2">
    <source>
        <dbReference type="EMBL" id="CDJ67019.1"/>
    </source>
</evidence>
<dbReference type="RefSeq" id="XP_013435486.1">
    <property type="nucleotide sequence ID" value="XM_013580032.1"/>
</dbReference>
<proteinExistence type="inferred from homology"/>
<dbReference type="Pfam" id="PF00995">
    <property type="entry name" value="Sec1"/>
    <property type="match status" value="1"/>
</dbReference>
<dbReference type="PANTHER" id="PTHR11679">
    <property type="entry name" value="VESICLE PROTEIN SORTING-ASSOCIATED"/>
    <property type="match status" value="1"/>
</dbReference>
<dbReference type="GO" id="GO:0016192">
    <property type="term" value="P:vesicle-mediated transport"/>
    <property type="evidence" value="ECO:0007669"/>
    <property type="project" value="InterPro"/>
</dbReference>
<dbReference type="InterPro" id="IPR036045">
    <property type="entry name" value="Sec1-like_sf"/>
</dbReference>
<dbReference type="GeneID" id="25473118"/>